<organism evidence="1">
    <name type="scientific">marine sediment metagenome</name>
    <dbReference type="NCBI Taxonomy" id="412755"/>
    <lineage>
        <taxon>unclassified sequences</taxon>
        <taxon>metagenomes</taxon>
        <taxon>ecological metagenomes</taxon>
    </lineage>
</organism>
<protein>
    <recommendedName>
        <fullName evidence="2">CBM-cenC domain-containing protein</fullName>
    </recommendedName>
</protein>
<comment type="caution">
    <text evidence="1">The sequence shown here is derived from an EMBL/GenBank/DDBJ whole genome shotgun (WGS) entry which is preliminary data.</text>
</comment>
<feature type="non-terminal residue" evidence="1">
    <location>
        <position position="1"/>
    </location>
</feature>
<dbReference type="EMBL" id="LAZR01010410">
    <property type="protein sequence ID" value="KKM67096.1"/>
    <property type="molecule type" value="Genomic_DNA"/>
</dbReference>
<name>A0A0F9JX96_9ZZZZ</name>
<proteinExistence type="predicted"/>
<reference evidence="1" key="1">
    <citation type="journal article" date="2015" name="Nature">
        <title>Complex archaea that bridge the gap between prokaryotes and eukaryotes.</title>
        <authorList>
            <person name="Spang A."/>
            <person name="Saw J.H."/>
            <person name="Jorgensen S.L."/>
            <person name="Zaremba-Niedzwiedzka K."/>
            <person name="Martijn J."/>
            <person name="Lind A.E."/>
            <person name="van Eijk R."/>
            <person name="Schleper C."/>
            <person name="Guy L."/>
            <person name="Ettema T.J."/>
        </authorList>
    </citation>
    <scope>NUCLEOTIDE SEQUENCE</scope>
</reference>
<evidence type="ECO:0000313" key="1">
    <source>
        <dbReference type="EMBL" id="KKM67096.1"/>
    </source>
</evidence>
<sequence>SIMSMTDIETKIYLGHPNLGISEVHNGGFEVLGAGPPVFKDWNEGGGSAGIIDETVLVNSGSHALKLSNTGVGDVWVWQVYSVTAHEKYKLSFWTRGDGSVAGRYFMNDDTQGNPIIAETGTGIIDTTYTFFEVEFTIPEGCALIGFRLSEPGTAGVAYFDDVSVNLMTSHYVENTDVLVEPPTSWEMGLPGTSPLDLVADTGILTTYLDNSKSNSEGLAGLYSPDNANTLVGFEDGMPVRVIMGLPVTGEPNLILNPGFETAGGGGDDVFANWAEKAGHGGLISDEGVIVHGGSHACKLSKPGGIWQDVMTPSFTVVPGTLLRLSFWTRGDGGSAEGEYFIRDVTNAVTIVNLATGVTGTTYTEIIEDFVVPEGCVSLYIKLRTIGPYGDIYFDDVSLQVIMSKASDRFLGNIAGIRPTSGLFENPITEVEAHDFMGFLSSQEAGILTVENDKRADEALTTLISNFVVQPNNTDFDVGEETFTAIFVGDKPETSMASLFQKLAQNEMGRIYLQGDGTLRFENRHTRPENRTIAFTLAGIMTELDVSYEQPSIFNFITTRVLPRKVDTAATTLVWDLTGAPEIKAGETLIFVCPYTDPNTGDKIDAIEINDPPVTEFGSVQDFTSDDMADFLTIVMNIGANSTEVRLTNTHQFQTGYLNDLQVKGKGIYTYDAILSQAIDDESISVRGPRKKLVKLDLLTDPTKGRNYAYYILGKISKPHLKSGIIMFLANQTSTLAEAVLDLEISDRFTASETVTGVNRDFYINRLRYRLIDGMVWVSILPAPESFGMFIWDASHWDSEDAHWGL</sequence>
<dbReference type="SUPFAM" id="SSF49785">
    <property type="entry name" value="Galactose-binding domain-like"/>
    <property type="match status" value="2"/>
</dbReference>
<evidence type="ECO:0008006" key="2">
    <source>
        <dbReference type="Google" id="ProtNLM"/>
    </source>
</evidence>
<gene>
    <name evidence="1" type="ORF">LCGC14_1474560</name>
</gene>
<dbReference type="Gene3D" id="2.60.120.260">
    <property type="entry name" value="Galactose-binding domain-like"/>
    <property type="match status" value="2"/>
</dbReference>
<accession>A0A0F9JX96</accession>
<dbReference type="AlphaFoldDB" id="A0A0F9JX96"/>
<dbReference type="InterPro" id="IPR008979">
    <property type="entry name" value="Galactose-bd-like_sf"/>
</dbReference>